<organism evidence="4 5">
    <name type="scientific">Arabidopsis suecica</name>
    <name type="common">Swedish thale-cress</name>
    <name type="synonym">Cardaminopsis suecica</name>
    <dbReference type="NCBI Taxonomy" id="45249"/>
    <lineage>
        <taxon>Eukaryota</taxon>
        <taxon>Viridiplantae</taxon>
        <taxon>Streptophyta</taxon>
        <taxon>Embryophyta</taxon>
        <taxon>Tracheophyta</taxon>
        <taxon>Spermatophyta</taxon>
        <taxon>Magnoliopsida</taxon>
        <taxon>eudicotyledons</taxon>
        <taxon>Gunneridae</taxon>
        <taxon>Pentapetalae</taxon>
        <taxon>rosids</taxon>
        <taxon>malvids</taxon>
        <taxon>Brassicales</taxon>
        <taxon>Brassicaceae</taxon>
        <taxon>Camelineae</taxon>
        <taxon>Arabidopsis</taxon>
    </lineage>
</organism>
<dbReference type="PROSITE" id="PS00028">
    <property type="entry name" value="ZINC_FINGER_C2H2_1"/>
    <property type="match status" value="1"/>
</dbReference>
<gene>
    <name evidence="4" type="ORF">ISN44_As02g012600</name>
</gene>
<evidence type="ECO:0000313" key="4">
    <source>
        <dbReference type="EMBL" id="KAG7641224.1"/>
    </source>
</evidence>
<keyword evidence="5" id="KW-1185">Reference proteome</keyword>
<evidence type="ECO:0000256" key="1">
    <source>
        <dbReference type="PROSITE-ProRule" id="PRU00042"/>
    </source>
</evidence>
<dbReference type="Proteomes" id="UP000694251">
    <property type="component" value="Chromosome 2"/>
</dbReference>
<evidence type="ECO:0000256" key="2">
    <source>
        <dbReference type="SAM" id="MobiDB-lite"/>
    </source>
</evidence>
<reference evidence="4 5" key="1">
    <citation type="submission" date="2020-12" db="EMBL/GenBank/DDBJ databases">
        <title>Concerted genomic and epigenomic changes stabilize Arabidopsis allopolyploids.</title>
        <authorList>
            <person name="Chen Z."/>
        </authorList>
    </citation>
    <scope>NUCLEOTIDE SEQUENCE [LARGE SCALE GENOMIC DNA]</scope>
    <source>
        <strain evidence="4">As9502</strain>
        <tissue evidence="4">Leaf</tissue>
    </source>
</reference>
<evidence type="ECO:0000313" key="5">
    <source>
        <dbReference type="Proteomes" id="UP000694251"/>
    </source>
</evidence>
<dbReference type="GO" id="GO:0008270">
    <property type="term" value="F:zinc ion binding"/>
    <property type="evidence" value="ECO:0007669"/>
    <property type="project" value="UniProtKB-KW"/>
</dbReference>
<accession>A0A8T2G233</accession>
<dbReference type="EMBL" id="JAEFBJ010000002">
    <property type="protein sequence ID" value="KAG7641224.1"/>
    <property type="molecule type" value="Genomic_DNA"/>
</dbReference>
<comment type="caution">
    <text evidence="4">The sequence shown here is derived from an EMBL/GenBank/DDBJ whole genome shotgun (WGS) entry which is preliminary data.</text>
</comment>
<name>A0A8T2G233_ARASU</name>
<dbReference type="OrthoDB" id="824947at2759"/>
<dbReference type="InterPro" id="IPR013087">
    <property type="entry name" value="Znf_C2H2_type"/>
</dbReference>
<keyword evidence="1" id="KW-0863">Zinc-finger</keyword>
<dbReference type="AlphaFoldDB" id="A0A8T2G233"/>
<dbReference type="PROSITE" id="PS50157">
    <property type="entry name" value="ZINC_FINGER_C2H2_2"/>
    <property type="match status" value="1"/>
</dbReference>
<sequence length="304" mass="35304">MNHNSKMIRSMFTTSDFSNHRDLFSSSPSFSCYQNSHVSSSSFGFNNSQVMRRNIDYVSSTDYLPIKDNPHLTRVSFTQTITNRYSSIVPTNSLDAVQYDIERVKRAMDSKPNIWNPVFHPPNFLGKQCEILNPEPLNVIFPHQNSGDRQYLNMFSLSSKHNHDQNVFHEGRSSTKIPKPTMSIEKTTEYIDCEENEKSDDAQYDGRIHSLPYKKYGPYTCPKCNSIFDTSQKFAAHMSSHYKSETNKERAQRFRARNKRKYRKLNLEVYGESQKIKQEDGVHNDGRSDDKPIQHHGIVKEEIV</sequence>
<proteinExistence type="predicted"/>
<keyword evidence="1" id="KW-0479">Metal-binding</keyword>
<keyword evidence="1" id="KW-0862">Zinc</keyword>
<evidence type="ECO:0000259" key="3">
    <source>
        <dbReference type="PROSITE" id="PS50157"/>
    </source>
</evidence>
<feature type="domain" description="C2H2-type" evidence="3">
    <location>
        <begin position="219"/>
        <end position="246"/>
    </location>
</feature>
<protein>
    <submittedName>
        <fullName evidence="4">Zinc finger C2H2-type</fullName>
    </submittedName>
</protein>
<feature type="region of interest" description="Disordered" evidence="2">
    <location>
        <begin position="274"/>
        <end position="304"/>
    </location>
</feature>